<keyword evidence="9" id="KW-1185">Reference proteome</keyword>
<evidence type="ECO:0000256" key="4">
    <source>
        <dbReference type="ARBA" id="ARBA00022729"/>
    </source>
</evidence>
<reference evidence="8 9" key="1">
    <citation type="submission" date="2016-01" db="EMBL/GenBank/DDBJ databases">
        <title>Genome sequence of the yeast Holleya sinecauda.</title>
        <authorList>
            <person name="Dietrich F.S."/>
        </authorList>
    </citation>
    <scope>NUCLEOTIDE SEQUENCE [LARGE SCALE GENOMIC DNA]</scope>
    <source>
        <strain evidence="8 9">ATCC 58844</strain>
    </source>
</reference>
<dbReference type="SMART" id="SM00198">
    <property type="entry name" value="SCP"/>
    <property type="match status" value="1"/>
</dbReference>
<dbReference type="Proteomes" id="UP000243052">
    <property type="component" value="Chromosome ii"/>
</dbReference>
<dbReference type="GO" id="GO:0015918">
    <property type="term" value="P:sterol transport"/>
    <property type="evidence" value="ECO:0007669"/>
    <property type="project" value="UniProtKB-ARBA"/>
</dbReference>
<accession>A0A120K1F0</accession>
<keyword evidence="3" id="KW-0964">Secreted</keyword>
<dbReference type="InterPro" id="IPR035940">
    <property type="entry name" value="CAP_sf"/>
</dbReference>
<proteinExistence type="inferred from homology"/>
<comment type="subcellular location">
    <subcellularLocation>
        <location evidence="1">Secreted</location>
    </subcellularLocation>
</comment>
<dbReference type="FunFam" id="3.40.33.10:FF:000012">
    <property type="entry name" value="Secreted protein PRY1"/>
    <property type="match status" value="1"/>
</dbReference>
<evidence type="ECO:0000313" key="8">
    <source>
        <dbReference type="EMBL" id="AMD19324.1"/>
    </source>
</evidence>
<evidence type="ECO:0000259" key="7">
    <source>
        <dbReference type="SMART" id="SM00198"/>
    </source>
</evidence>
<dbReference type="GO" id="GO:0005576">
    <property type="term" value="C:extracellular region"/>
    <property type="evidence" value="ECO:0007669"/>
    <property type="project" value="UniProtKB-SubCell"/>
</dbReference>
<evidence type="ECO:0000256" key="2">
    <source>
        <dbReference type="ARBA" id="ARBA00009923"/>
    </source>
</evidence>
<dbReference type="OrthoDB" id="337038at2759"/>
<gene>
    <name evidence="8" type="ORF">AW171_hschr21151</name>
</gene>
<evidence type="ECO:0000313" key="9">
    <source>
        <dbReference type="Proteomes" id="UP000243052"/>
    </source>
</evidence>
<dbReference type="InterPro" id="IPR001283">
    <property type="entry name" value="CRISP-related"/>
</dbReference>
<name>A0A120K1F0_9SACH</name>
<keyword evidence="4 6" id="KW-0732">Signal</keyword>
<protein>
    <submittedName>
        <fullName evidence="8">HBR423Wp</fullName>
    </submittedName>
</protein>
<dbReference type="GO" id="GO:0015908">
    <property type="term" value="P:fatty acid transport"/>
    <property type="evidence" value="ECO:0007669"/>
    <property type="project" value="UniProtKB-ARBA"/>
</dbReference>
<keyword evidence="5" id="KW-0445">Lipid transport</keyword>
<dbReference type="CDD" id="cd05384">
    <property type="entry name" value="CAP_PRY1-like"/>
    <property type="match status" value="1"/>
</dbReference>
<organism evidence="8 9">
    <name type="scientific">Eremothecium sinecaudum</name>
    <dbReference type="NCBI Taxonomy" id="45286"/>
    <lineage>
        <taxon>Eukaryota</taxon>
        <taxon>Fungi</taxon>
        <taxon>Dikarya</taxon>
        <taxon>Ascomycota</taxon>
        <taxon>Saccharomycotina</taxon>
        <taxon>Saccharomycetes</taxon>
        <taxon>Saccharomycetales</taxon>
        <taxon>Saccharomycetaceae</taxon>
        <taxon>Eremothecium</taxon>
    </lineage>
</organism>
<dbReference type="PANTHER" id="PTHR10334">
    <property type="entry name" value="CYSTEINE-RICH SECRETORY PROTEIN-RELATED"/>
    <property type="match status" value="1"/>
</dbReference>
<dbReference type="Gene3D" id="3.40.33.10">
    <property type="entry name" value="CAP"/>
    <property type="match status" value="1"/>
</dbReference>
<sequence length="222" mass="24991">MQNLSIVLLCLYCALRAALAEETSTAYRTFTVLETKTTTSVVSIESPDVVVIYTTIFQTKTTPYRESPTEVPKQLNATFATQILDAHNELRARHSAPNLVWSDKLYRKAQNYVAKLKTCNGTLVHSNLPYGENLALGYNTTAAVNAWYDEYKEYDYNNPGFSKSTGHFTQLIWANTTTLGCAYILCGPYYGQYTICEYDPPGNIQGEFRDNVKNCNEVVKIN</sequence>
<feature type="signal peptide" evidence="6">
    <location>
        <begin position="1"/>
        <end position="20"/>
    </location>
</feature>
<evidence type="ECO:0000256" key="3">
    <source>
        <dbReference type="ARBA" id="ARBA00022525"/>
    </source>
</evidence>
<dbReference type="PROSITE" id="PS01009">
    <property type="entry name" value="CRISP_1"/>
    <property type="match status" value="1"/>
</dbReference>
<dbReference type="SUPFAM" id="SSF55797">
    <property type="entry name" value="PR-1-like"/>
    <property type="match status" value="1"/>
</dbReference>
<comment type="similarity">
    <text evidence="2">Belongs to the CRISP family.</text>
</comment>
<dbReference type="RefSeq" id="XP_017986320.1">
    <property type="nucleotide sequence ID" value="XM_018130831.1"/>
</dbReference>
<evidence type="ECO:0000256" key="5">
    <source>
        <dbReference type="ARBA" id="ARBA00023055"/>
    </source>
</evidence>
<evidence type="ECO:0000256" key="6">
    <source>
        <dbReference type="SAM" id="SignalP"/>
    </source>
</evidence>
<dbReference type="Pfam" id="PF00188">
    <property type="entry name" value="CAP"/>
    <property type="match status" value="1"/>
</dbReference>
<dbReference type="InterPro" id="IPR014044">
    <property type="entry name" value="CAP_dom"/>
</dbReference>
<feature type="chain" id="PRO_5007167079" evidence="6">
    <location>
        <begin position="21"/>
        <end position="222"/>
    </location>
</feature>
<keyword evidence="5" id="KW-0813">Transport</keyword>
<evidence type="ECO:0000256" key="1">
    <source>
        <dbReference type="ARBA" id="ARBA00004613"/>
    </source>
</evidence>
<dbReference type="InterPro" id="IPR018244">
    <property type="entry name" value="Allrgn_V5/Tpx1_CS"/>
</dbReference>
<dbReference type="GeneID" id="28721608"/>
<dbReference type="PRINTS" id="PR00837">
    <property type="entry name" value="V5TPXLIKE"/>
</dbReference>
<feature type="domain" description="SCP" evidence="7">
    <location>
        <begin position="78"/>
        <end position="206"/>
    </location>
</feature>
<dbReference type="AlphaFoldDB" id="A0A120K1F0"/>
<dbReference type="EMBL" id="CP014242">
    <property type="protein sequence ID" value="AMD19324.1"/>
    <property type="molecule type" value="Genomic_DNA"/>
</dbReference>